<comment type="caution">
    <text evidence="1">The sequence shown here is derived from an EMBL/GenBank/DDBJ whole genome shotgun (WGS) entry which is preliminary data.</text>
</comment>
<gene>
    <name evidence="1" type="ORF">ABW16_21490</name>
</gene>
<protein>
    <submittedName>
        <fullName evidence="1">Uncharacterized protein</fullName>
    </submittedName>
</protein>
<organism evidence="1 2">
    <name type="scientific">Mycolicibacter heraklionensis</name>
    <dbReference type="NCBI Taxonomy" id="512402"/>
    <lineage>
        <taxon>Bacteria</taxon>
        <taxon>Bacillati</taxon>
        <taxon>Actinomycetota</taxon>
        <taxon>Actinomycetes</taxon>
        <taxon>Mycobacteriales</taxon>
        <taxon>Mycobacteriaceae</taxon>
        <taxon>Mycolicibacter</taxon>
    </lineage>
</organism>
<dbReference type="EMBL" id="LDPO01000027">
    <property type="protein sequence ID" value="KLO25889.1"/>
    <property type="molecule type" value="Genomic_DNA"/>
</dbReference>
<accession>A0ABR5FA85</accession>
<dbReference type="Proteomes" id="UP000036464">
    <property type="component" value="Unassembled WGS sequence"/>
</dbReference>
<evidence type="ECO:0000313" key="2">
    <source>
        <dbReference type="Proteomes" id="UP000036464"/>
    </source>
</evidence>
<evidence type="ECO:0000313" key="1">
    <source>
        <dbReference type="EMBL" id="KLO25889.1"/>
    </source>
</evidence>
<name>A0ABR5FA85_9MYCO</name>
<sequence length="82" mass="9131">MATERSYSEYAVEIDGYGFACGVSRPPFMLSVCDTPEAMDTIGEADRITERVVSAYQTLGIDVSGRVFRRERIVTVTTGDWQ</sequence>
<proteinExistence type="predicted"/>
<keyword evidence="2" id="KW-1185">Reference proteome</keyword>
<dbReference type="RefSeq" id="WP_047321227.1">
    <property type="nucleotide sequence ID" value="NZ_LDPO01000027.1"/>
</dbReference>
<reference evidence="1 2" key="1">
    <citation type="submission" date="2015-05" db="EMBL/GenBank/DDBJ databases">
        <title>Genome sequence of Mycobacterium heraklionense Davo strain.</title>
        <authorList>
            <person name="Greninger A.L."/>
            <person name="Cunningham G."/>
            <person name="Miller S."/>
        </authorList>
    </citation>
    <scope>NUCLEOTIDE SEQUENCE [LARGE SCALE GENOMIC DNA]</scope>
    <source>
        <strain evidence="1 2">Davo</strain>
    </source>
</reference>